<organism evidence="5 6">
    <name type="scientific">Streptomyces noursei</name>
    <name type="common">Streptomyces albulus</name>
    <dbReference type="NCBI Taxonomy" id="1971"/>
    <lineage>
        <taxon>Bacteria</taxon>
        <taxon>Bacillati</taxon>
        <taxon>Actinomycetota</taxon>
        <taxon>Actinomycetes</taxon>
        <taxon>Kitasatosporales</taxon>
        <taxon>Streptomycetaceae</taxon>
        <taxon>Streptomyces</taxon>
    </lineage>
</organism>
<evidence type="ECO:0000259" key="4">
    <source>
        <dbReference type="PROSITE" id="PS50949"/>
    </source>
</evidence>
<evidence type="ECO:0000256" key="3">
    <source>
        <dbReference type="ARBA" id="ARBA00023163"/>
    </source>
</evidence>
<dbReference type="InterPro" id="IPR000524">
    <property type="entry name" value="Tscrpt_reg_HTH_GntR"/>
</dbReference>
<sequence length="243" mass="27152">MALPKYDQIASELRGRIVRGELKPGDALPSERELTDRWKVARATVVRALEVLRHEGLIETRQGTGSAVRERTPLARTAGERYQTSVQTGYIYTAGEHADIVSAEMVAAPEDVATALGVEPGDQVARRHRVTLEGEQPTATSYSWFTSEVAQAAPRLLRRERVREGTTRYLEMQTGRRPHTGRDWWTARLATDDERELLGLDAPAAVAEVRHVAYDEDGRPLAYEVGINPSGRWARTEEYAMSN</sequence>
<dbReference type="PANTHER" id="PTHR44846">
    <property type="entry name" value="MANNOSYL-D-GLYCERATE TRANSPORT/METABOLISM SYSTEM REPRESSOR MNGR-RELATED"/>
    <property type="match status" value="1"/>
</dbReference>
<dbReference type="InterPro" id="IPR011663">
    <property type="entry name" value="UTRA"/>
</dbReference>
<dbReference type="Pfam" id="PF00392">
    <property type="entry name" value="GntR"/>
    <property type="match status" value="1"/>
</dbReference>
<gene>
    <name evidence="5" type="ORF">AOB60_24270</name>
</gene>
<dbReference type="PANTHER" id="PTHR44846:SF17">
    <property type="entry name" value="GNTR-FAMILY TRANSCRIPTIONAL REGULATOR"/>
    <property type="match status" value="1"/>
</dbReference>
<dbReference type="InterPro" id="IPR028978">
    <property type="entry name" value="Chorismate_lyase_/UTRA_dom_sf"/>
</dbReference>
<comment type="caution">
    <text evidence="5">The sequence shown here is derived from an EMBL/GenBank/DDBJ whole genome shotgun (WGS) entry which is preliminary data.</text>
</comment>
<dbReference type="SUPFAM" id="SSF64288">
    <property type="entry name" value="Chorismate lyase-like"/>
    <property type="match status" value="1"/>
</dbReference>
<proteinExistence type="predicted"/>
<dbReference type="Pfam" id="PF07702">
    <property type="entry name" value="UTRA"/>
    <property type="match status" value="1"/>
</dbReference>
<name>A0A2N8P8S9_STRNR</name>
<dbReference type="SMART" id="SM00866">
    <property type="entry name" value="UTRA"/>
    <property type="match status" value="1"/>
</dbReference>
<evidence type="ECO:0000256" key="1">
    <source>
        <dbReference type="ARBA" id="ARBA00023015"/>
    </source>
</evidence>
<keyword evidence="1" id="KW-0805">Transcription regulation</keyword>
<reference evidence="6" key="1">
    <citation type="submission" date="2015-09" db="EMBL/GenBank/DDBJ databases">
        <authorList>
            <person name="Graham D.E."/>
            <person name="Mahan K.M."/>
            <person name="Klingeman D.M."/>
            <person name="Fida T."/>
            <person name="Giannone R.J."/>
            <person name="Hettich R.L."/>
            <person name="Parry R.J."/>
            <person name="Spain J.C."/>
        </authorList>
    </citation>
    <scope>NUCLEOTIDE SEQUENCE [LARGE SCALE GENOMIC DNA]</scope>
    <source>
        <strain evidence="6">JCM 4701</strain>
    </source>
</reference>
<evidence type="ECO:0000313" key="5">
    <source>
        <dbReference type="EMBL" id="PNE37427.1"/>
    </source>
</evidence>
<dbReference type="EMBL" id="LJSN01000003">
    <property type="protein sequence ID" value="PNE37427.1"/>
    <property type="molecule type" value="Genomic_DNA"/>
</dbReference>
<dbReference type="Proteomes" id="UP000236047">
    <property type="component" value="Unassembled WGS sequence"/>
</dbReference>
<feature type="domain" description="HTH gntR-type" evidence="4">
    <location>
        <begin position="3"/>
        <end position="71"/>
    </location>
</feature>
<protein>
    <submittedName>
        <fullName evidence="5">GntR family transcriptional regulator</fullName>
    </submittedName>
</protein>
<accession>A0A2N8P8S9</accession>
<dbReference type="RefSeq" id="WP_102925132.1">
    <property type="nucleotide sequence ID" value="NZ_LJSN01000003.1"/>
</dbReference>
<dbReference type="Gene3D" id="1.10.10.10">
    <property type="entry name" value="Winged helix-like DNA-binding domain superfamily/Winged helix DNA-binding domain"/>
    <property type="match status" value="1"/>
</dbReference>
<dbReference type="GO" id="GO:0045892">
    <property type="term" value="P:negative regulation of DNA-templated transcription"/>
    <property type="evidence" value="ECO:0007669"/>
    <property type="project" value="TreeGrafter"/>
</dbReference>
<evidence type="ECO:0000256" key="2">
    <source>
        <dbReference type="ARBA" id="ARBA00023125"/>
    </source>
</evidence>
<dbReference type="InterPro" id="IPR036390">
    <property type="entry name" value="WH_DNA-bd_sf"/>
</dbReference>
<dbReference type="GO" id="GO:0003677">
    <property type="term" value="F:DNA binding"/>
    <property type="evidence" value="ECO:0007669"/>
    <property type="project" value="UniProtKB-KW"/>
</dbReference>
<dbReference type="CDD" id="cd07377">
    <property type="entry name" value="WHTH_GntR"/>
    <property type="match status" value="1"/>
</dbReference>
<keyword evidence="3" id="KW-0804">Transcription</keyword>
<dbReference type="GO" id="GO:0003700">
    <property type="term" value="F:DNA-binding transcription factor activity"/>
    <property type="evidence" value="ECO:0007669"/>
    <property type="project" value="InterPro"/>
</dbReference>
<dbReference type="AlphaFoldDB" id="A0A2N8P8S9"/>
<dbReference type="SMART" id="SM00345">
    <property type="entry name" value="HTH_GNTR"/>
    <property type="match status" value="1"/>
</dbReference>
<dbReference type="PROSITE" id="PS50949">
    <property type="entry name" value="HTH_GNTR"/>
    <property type="match status" value="1"/>
</dbReference>
<dbReference type="PRINTS" id="PR00035">
    <property type="entry name" value="HTHGNTR"/>
</dbReference>
<dbReference type="InterPro" id="IPR036388">
    <property type="entry name" value="WH-like_DNA-bd_sf"/>
</dbReference>
<dbReference type="Gene3D" id="3.40.1410.10">
    <property type="entry name" value="Chorismate lyase-like"/>
    <property type="match status" value="1"/>
</dbReference>
<evidence type="ECO:0000313" key="6">
    <source>
        <dbReference type="Proteomes" id="UP000236047"/>
    </source>
</evidence>
<keyword evidence="2" id="KW-0238">DNA-binding</keyword>
<keyword evidence="6" id="KW-1185">Reference proteome</keyword>
<dbReference type="SUPFAM" id="SSF46785">
    <property type="entry name" value="Winged helix' DNA-binding domain"/>
    <property type="match status" value="1"/>
</dbReference>
<dbReference type="InterPro" id="IPR050679">
    <property type="entry name" value="Bact_HTH_transcr_reg"/>
</dbReference>